<keyword evidence="1" id="KW-0732">Signal</keyword>
<name>A0A9J6B9W4_POLVA</name>
<dbReference type="AlphaFoldDB" id="A0A9J6B9W4"/>
<evidence type="ECO:0000313" key="3">
    <source>
        <dbReference type="Proteomes" id="UP001107558"/>
    </source>
</evidence>
<comment type="caution">
    <text evidence="2">The sequence shown here is derived from an EMBL/GenBank/DDBJ whole genome shotgun (WGS) entry which is preliminary data.</text>
</comment>
<protein>
    <submittedName>
        <fullName evidence="2">Uncharacterized protein</fullName>
    </submittedName>
</protein>
<evidence type="ECO:0000256" key="1">
    <source>
        <dbReference type="SAM" id="SignalP"/>
    </source>
</evidence>
<feature type="chain" id="PRO_5039943348" evidence="1">
    <location>
        <begin position="19"/>
        <end position="169"/>
    </location>
</feature>
<proteinExistence type="predicted"/>
<accession>A0A9J6B9W4</accession>
<keyword evidence="3" id="KW-1185">Reference proteome</keyword>
<gene>
    <name evidence="2" type="ORF">PVAND_017858</name>
</gene>
<sequence>MRIFVLFNILFILNESQSYILTTKKPLSISAKVHIFLLKLIGKYDIFETTIDRTTEYDDLKYIDSRWSTEPFTFPLETTTTTIRTTTTPEPPYKLMMQIPAQFENGTFGIVLQEAPPALLDVHKKINGIINRYGRKSTTIPPYFVKVYITTTTENSEITDNLDTDKSDE</sequence>
<dbReference type="Proteomes" id="UP001107558">
    <property type="component" value="Unassembled WGS sequence"/>
</dbReference>
<reference evidence="2" key="1">
    <citation type="submission" date="2021-03" db="EMBL/GenBank/DDBJ databases">
        <title>Chromosome level genome of the anhydrobiotic midge Polypedilum vanderplanki.</title>
        <authorList>
            <person name="Yoshida Y."/>
            <person name="Kikawada T."/>
            <person name="Gusev O."/>
        </authorList>
    </citation>
    <scope>NUCLEOTIDE SEQUENCE</scope>
    <source>
        <strain evidence="2">NIAS01</strain>
        <tissue evidence="2">Whole body or cell culture</tissue>
    </source>
</reference>
<feature type="signal peptide" evidence="1">
    <location>
        <begin position="1"/>
        <end position="18"/>
    </location>
</feature>
<dbReference type="EMBL" id="JADBJN010000006">
    <property type="protein sequence ID" value="KAG5666307.1"/>
    <property type="molecule type" value="Genomic_DNA"/>
</dbReference>
<organism evidence="2 3">
    <name type="scientific">Polypedilum vanderplanki</name>
    <name type="common">Sleeping chironomid midge</name>
    <dbReference type="NCBI Taxonomy" id="319348"/>
    <lineage>
        <taxon>Eukaryota</taxon>
        <taxon>Metazoa</taxon>
        <taxon>Ecdysozoa</taxon>
        <taxon>Arthropoda</taxon>
        <taxon>Hexapoda</taxon>
        <taxon>Insecta</taxon>
        <taxon>Pterygota</taxon>
        <taxon>Neoptera</taxon>
        <taxon>Endopterygota</taxon>
        <taxon>Diptera</taxon>
        <taxon>Nematocera</taxon>
        <taxon>Chironomoidea</taxon>
        <taxon>Chironomidae</taxon>
        <taxon>Chironominae</taxon>
        <taxon>Polypedilum</taxon>
        <taxon>Polypedilum</taxon>
    </lineage>
</organism>
<evidence type="ECO:0000313" key="2">
    <source>
        <dbReference type="EMBL" id="KAG5666307.1"/>
    </source>
</evidence>